<accession>A0A5B1BB58</accession>
<organism evidence="5 6">
    <name type="scientific">Mycobacterium simiae</name>
    <name type="common">Mycobacterium habana</name>
    <dbReference type="NCBI Taxonomy" id="1784"/>
    <lineage>
        <taxon>Bacteria</taxon>
        <taxon>Bacillati</taxon>
        <taxon>Actinomycetota</taxon>
        <taxon>Actinomycetes</taxon>
        <taxon>Mycobacteriales</taxon>
        <taxon>Mycobacteriaceae</taxon>
        <taxon>Mycobacterium</taxon>
        <taxon>Mycobacterium simiae complex</taxon>
    </lineage>
</organism>
<dbReference type="PANTHER" id="PTHR46766:SF1">
    <property type="entry name" value="GLUTAMINE-RICH PROTEIN 2"/>
    <property type="match status" value="1"/>
</dbReference>
<dbReference type="PANTHER" id="PTHR46766">
    <property type="entry name" value="GLUTAMINE-RICH PROTEIN 2"/>
    <property type="match status" value="1"/>
</dbReference>
<feature type="domain" description="PPE" evidence="4">
    <location>
        <begin position="6"/>
        <end position="168"/>
    </location>
</feature>
<dbReference type="SUPFAM" id="SSF140459">
    <property type="entry name" value="PE/PPE dimer-like"/>
    <property type="match status" value="1"/>
</dbReference>
<keyword evidence="3" id="KW-0812">Transmembrane</keyword>
<dbReference type="InterPro" id="IPR038332">
    <property type="entry name" value="PPE_sf"/>
</dbReference>
<proteinExistence type="inferred from homology"/>
<sequence>MTAPLWLASPPEVHSALLSGGPGPAALLASASAWSSLSVTYAEVADELSALLGGVQAGAWEGQSAVAYAAAHAPYLAWLMQASADSAAMATEQQTAAAAYTTALAAMPTLAELAANHTTHAALTATNFFGINTIPITLNEADYVRMWIQAATAMGTYQAVSTAAVAAAPRPAPAPHILKADAPQAGAAAATPIQDQLNQFLLWLWQMYAAFYNNVIQPFIDWFANIPFLQAMFAGFDPYLLILGNPLTYLSPLNIAFALGYPMDIGTYIALLSQTFAFIAADLAAAFASGNPLTIGLTIVFVTVEAIGTVITDTIALLKTLLEQTAVLLTVLLPLLTAPLVPLAAGAALVPIGAKGLAALAAVPPPAPVTPAMPSLAALAPTTAPSTPSPTPAPVEAVTAAPTPGAPPPPATAPPSVSGAG</sequence>
<evidence type="ECO:0000256" key="2">
    <source>
        <dbReference type="SAM" id="MobiDB-lite"/>
    </source>
</evidence>
<keyword evidence="6" id="KW-1185">Reference proteome</keyword>
<evidence type="ECO:0000256" key="1">
    <source>
        <dbReference type="ARBA" id="ARBA00010652"/>
    </source>
</evidence>
<name>A0A5B1BB58_MYCSI</name>
<dbReference type="AlphaFoldDB" id="A0A5B1BB58"/>
<feature type="compositionally biased region" description="Pro residues" evidence="2">
    <location>
        <begin position="404"/>
        <end position="413"/>
    </location>
</feature>
<gene>
    <name evidence="5" type="ORF">F0Q45_23975</name>
</gene>
<evidence type="ECO:0000259" key="4">
    <source>
        <dbReference type="Pfam" id="PF00823"/>
    </source>
</evidence>
<feature type="non-terminal residue" evidence="5">
    <location>
        <position position="421"/>
    </location>
</feature>
<dbReference type="Pfam" id="PF00823">
    <property type="entry name" value="PPE"/>
    <property type="match status" value="1"/>
</dbReference>
<evidence type="ECO:0000256" key="3">
    <source>
        <dbReference type="SAM" id="Phobius"/>
    </source>
</evidence>
<dbReference type="OrthoDB" id="4753487at2"/>
<evidence type="ECO:0000313" key="5">
    <source>
        <dbReference type="EMBL" id="KAA1245676.1"/>
    </source>
</evidence>
<comment type="caution">
    <text evidence="5">The sequence shown here is derived from an EMBL/GenBank/DDBJ whole genome shotgun (WGS) entry which is preliminary data.</text>
</comment>
<dbReference type="GO" id="GO:0052572">
    <property type="term" value="P:response to host immune response"/>
    <property type="evidence" value="ECO:0007669"/>
    <property type="project" value="TreeGrafter"/>
</dbReference>
<protein>
    <submittedName>
        <fullName evidence="5">PPE family protein</fullName>
    </submittedName>
</protein>
<dbReference type="RefSeq" id="WP_149656278.1">
    <property type="nucleotide sequence ID" value="NZ_VTZN01000248.1"/>
</dbReference>
<keyword evidence="3" id="KW-1133">Transmembrane helix</keyword>
<evidence type="ECO:0000313" key="6">
    <source>
        <dbReference type="Proteomes" id="UP000324701"/>
    </source>
</evidence>
<feature type="transmembrane region" description="Helical" evidence="3">
    <location>
        <begin position="295"/>
        <end position="318"/>
    </location>
</feature>
<keyword evidence="3" id="KW-0472">Membrane</keyword>
<dbReference type="InterPro" id="IPR000030">
    <property type="entry name" value="PPE_dom"/>
</dbReference>
<dbReference type="EMBL" id="VTZN01000248">
    <property type="protein sequence ID" value="KAA1245676.1"/>
    <property type="molecule type" value="Genomic_DNA"/>
</dbReference>
<comment type="similarity">
    <text evidence="1">Belongs to the mycobacterial PPE family.</text>
</comment>
<dbReference type="Proteomes" id="UP000324701">
    <property type="component" value="Unassembled WGS sequence"/>
</dbReference>
<reference evidence="5 6" key="1">
    <citation type="submission" date="2019-09" db="EMBL/GenBank/DDBJ databases">
        <title>Report of infection by Mycobacterium simiae a patient suffering from pulmonary tuberculosis.</title>
        <authorList>
            <person name="Mohanty P.S."/>
            <person name="Bansal A.K."/>
            <person name="Singh H."/>
            <person name="Sharma S."/>
            <person name="Patil S.A."/>
            <person name="Upadhaya P."/>
            <person name="Singh P.K."/>
            <person name="Kumar D."/>
            <person name="Kumar S."/>
            <person name="Singh R.K."/>
            <person name="Chaudhary B."/>
        </authorList>
    </citation>
    <scope>NUCLEOTIDE SEQUENCE [LARGE SCALE GENOMIC DNA]</scope>
    <source>
        <strain evidence="5 6">JAL-560-SIM</strain>
    </source>
</reference>
<feature type="transmembrane region" description="Helical" evidence="3">
    <location>
        <begin position="325"/>
        <end position="350"/>
    </location>
</feature>
<dbReference type="Gene3D" id="1.20.1260.20">
    <property type="entry name" value="PPE superfamily"/>
    <property type="match status" value="1"/>
</dbReference>
<feature type="transmembrane region" description="Helical" evidence="3">
    <location>
        <begin position="240"/>
        <end position="261"/>
    </location>
</feature>
<feature type="transmembrane region" description="Helical" evidence="3">
    <location>
        <begin position="268"/>
        <end position="289"/>
    </location>
</feature>
<feature type="compositionally biased region" description="Low complexity" evidence="2">
    <location>
        <begin position="394"/>
        <end position="403"/>
    </location>
</feature>
<feature type="region of interest" description="Disordered" evidence="2">
    <location>
        <begin position="379"/>
        <end position="421"/>
    </location>
</feature>